<dbReference type="Proteomes" id="UP000677803">
    <property type="component" value="Unassembled WGS sequence"/>
</dbReference>
<proteinExistence type="predicted"/>
<accession>A0A8S4ASN9</accession>
<evidence type="ECO:0000313" key="1">
    <source>
        <dbReference type="EMBL" id="CAG5867181.1"/>
    </source>
</evidence>
<dbReference type="AlphaFoldDB" id="A0A8S4ASN9"/>
<protein>
    <submittedName>
        <fullName evidence="1">(Atlantic silverside) hypothetical protein</fullName>
    </submittedName>
</protein>
<keyword evidence="2" id="KW-1185">Reference proteome</keyword>
<gene>
    <name evidence="1" type="ORF">MMEN_LOCUS3985</name>
</gene>
<organism evidence="1 2">
    <name type="scientific">Menidia menidia</name>
    <name type="common">Atlantic silverside</name>
    <dbReference type="NCBI Taxonomy" id="238744"/>
    <lineage>
        <taxon>Eukaryota</taxon>
        <taxon>Metazoa</taxon>
        <taxon>Chordata</taxon>
        <taxon>Craniata</taxon>
        <taxon>Vertebrata</taxon>
        <taxon>Euteleostomi</taxon>
        <taxon>Actinopterygii</taxon>
        <taxon>Neopterygii</taxon>
        <taxon>Teleostei</taxon>
        <taxon>Neoteleostei</taxon>
        <taxon>Acanthomorphata</taxon>
        <taxon>Ovalentaria</taxon>
        <taxon>Atherinomorphae</taxon>
        <taxon>Atheriniformes</taxon>
        <taxon>Atherinopsidae</taxon>
        <taxon>Menidiinae</taxon>
        <taxon>Menidia</taxon>
    </lineage>
</organism>
<comment type="caution">
    <text evidence="1">The sequence shown here is derived from an EMBL/GenBank/DDBJ whole genome shotgun (WGS) entry which is preliminary data.</text>
</comment>
<dbReference type="EMBL" id="CAJRST010003335">
    <property type="protein sequence ID" value="CAG5867181.1"/>
    <property type="molecule type" value="Genomic_DNA"/>
</dbReference>
<name>A0A8S4ASN9_9TELE</name>
<evidence type="ECO:0000313" key="2">
    <source>
        <dbReference type="Proteomes" id="UP000677803"/>
    </source>
</evidence>
<reference evidence="1" key="1">
    <citation type="submission" date="2021-05" db="EMBL/GenBank/DDBJ databases">
        <authorList>
            <person name="Tigano A."/>
        </authorList>
    </citation>
    <scope>NUCLEOTIDE SEQUENCE</scope>
</reference>
<sequence length="187" mass="19487">MAPILVSLLGGSSLPIANTKAKKVLVKGELYGEPVLLGNVYAPNVYDEDFFAFLISKIPEMDCTNMTIGVGFYMVMKMMMETATRQVPGRPGQRNGRDGRRGQAIQAVPAPAPPHRLVVLPWVASPSRLVVVVVPSGSSRAVFAAVAHVRAVGPVQHSLAAVAAVRAVLAVQGPLAAVAAVGAVVSV</sequence>